<accession>A0A9D4KA47</accession>
<keyword evidence="2" id="KW-1185">Reference proteome</keyword>
<organism evidence="1 2">
    <name type="scientific">Dreissena polymorpha</name>
    <name type="common">Zebra mussel</name>
    <name type="synonym">Mytilus polymorpha</name>
    <dbReference type="NCBI Taxonomy" id="45954"/>
    <lineage>
        <taxon>Eukaryota</taxon>
        <taxon>Metazoa</taxon>
        <taxon>Spiralia</taxon>
        <taxon>Lophotrochozoa</taxon>
        <taxon>Mollusca</taxon>
        <taxon>Bivalvia</taxon>
        <taxon>Autobranchia</taxon>
        <taxon>Heteroconchia</taxon>
        <taxon>Euheterodonta</taxon>
        <taxon>Imparidentia</taxon>
        <taxon>Neoheterodontei</taxon>
        <taxon>Myida</taxon>
        <taxon>Dreissenoidea</taxon>
        <taxon>Dreissenidae</taxon>
        <taxon>Dreissena</taxon>
    </lineage>
</organism>
<gene>
    <name evidence="1" type="ORF">DPMN_109356</name>
</gene>
<dbReference type="EMBL" id="JAIWYP010000004">
    <property type="protein sequence ID" value="KAH3835987.1"/>
    <property type="molecule type" value="Genomic_DNA"/>
</dbReference>
<protein>
    <submittedName>
        <fullName evidence="1">Uncharacterized protein</fullName>
    </submittedName>
</protein>
<sequence length="102" mass="11638">MNLTTKSGEQDNDNTNVPIFLFLSQNVTDKLFWAKFDFSPLSVTLFMRIMTPVIHKTLSPLMCDLVYEDNDTGDTQDTMSPLSATLFMRIMTPVIHKTLSFL</sequence>
<evidence type="ECO:0000313" key="2">
    <source>
        <dbReference type="Proteomes" id="UP000828390"/>
    </source>
</evidence>
<proteinExistence type="predicted"/>
<dbReference type="Proteomes" id="UP000828390">
    <property type="component" value="Unassembled WGS sequence"/>
</dbReference>
<reference evidence="1" key="2">
    <citation type="submission" date="2020-11" db="EMBL/GenBank/DDBJ databases">
        <authorList>
            <person name="McCartney M.A."/>
            <person name="Auch B."/>
            <person name="Kono T."/>
            <person name="Mallez S."/>
            <person name="Becker A."/>
            <person name="Gohl D.M."/>
            <person name="Silverstein K.A.T."/>
            <person name="Koren S."/>
            <person name="Bechman K.B."/>
            <person name="Herman A."/>
            <person name="Abrahante J.E."/>
            <person name="Garbe J."/>
        </authorList>
    </citation>
    <scope>NUCLEOTIDE SEQUENCE</scope>
    <source>
        <strain evidence="1">Duluth1</strain>
        <tissue evidence="1">Whole animal</tissue>
    </source>
</reference>
<dbReference type="AlphaFoldDB" id="A0A9D4KA47"/>
<reference evidence="1" key="1">
    <citation type="journal article" date="2019" name="bioRxiv">
        <title>The Genome of the Zebra Mussel, Dreissena polymorpha: A Resource for Invasive Species Research.</title>
        <authorList>
            <person name="McCartney M.A."/>
            <person name="Auch B."/>
            <person name="Kono T."/>
            <person name="Mallez S."/>
            <person name="Zhang Y."/>
            <person name="Obille A."/>
            <person name="Becker A."/>
            <person name="Abrahante J.E."/>
            <person name="Garbe J."/>
            <person name="Badalamenti J.P."/>
            <person name="Herman A."/>
            <person name="Mangelson H."/>
            <person name="Liachko I."/>
            <person name="Sullivan S."/>
            <person name="Sone E.D."/>
            <person name="Koren S."/>
            <person name="Silverstein K.A.T."/>
            <person name="Beckman K.B."/>
            <person name="Gohl D.M."/>
        </authorList>
    </citation>
    <scope>NUCLEOTIDE SEQUENCE</scope>
    <source>
        <strain evidence="1">Duluth1</strain>
        <tissue evidence="1">Whole animal</tissue>
    </source>
</reference>
<evidence type="ECO:0000313" key="1">
    <source>
        <dbReference type="EMBL" id="KAH3835987.1"/>
    </source>
</evidence>
<name>A0A9D4KA47_DREPO</name>
<comment type="caution">
    <text evidence="1">The sequence shown here is derived from an EMBL/GenBank/DDBJ whole genome shotgun (WGS) entry which is preliminary data.</text>
</comment>